<dbReference type="EMBL" id="JH712107">
    <property type="protein sequence ID" value="EFO24480.2"/>
    <property type="molecule type" value="Genomic_DNA"/>
</dbReference>
<accession>A0A1S0U2U1</accession>
<dbReference type="AlphaFoldDB" id="A0A1S0U2U1"/>
<dbReference type="RefSeq" id="XP_020303188.1">
    <property type="nucleotide sequence ID" value="XM_020446476.1"/>
</dbReference>
<gene>
    <name evidence="1" type="ORF">LOAG_04005</name>
</gene>
<evidence type="ECO:0000313" key="1">
    <source>
        <dbReference type="EMBL" id="EFO24480.2"/>
    </source>
</evidence>
<protein>
    <submittedName>
        <fullName evidence="1">Uncharacterized protein</fullName>
    </submittedName>
</protein>
<dbReference type="KEGG" id="loa:LOAG_04005"/>
<dbReference type="CTD" id="9941401"/>
<name>A0A1S0U2U1_LOALO</name>
<sequence>MSPVLCCCRHSLCLLKISLQMWESGPGIREESIPFTSFTAFFIPPPPSKQNIELGFEITGSFAQQVMKDSITMVKALDFMGLRLEFPKC</sequence>
<dbReference type="InParanoid" id="A0A1S0U2U1"/>
<proteinExistence type="predicted"/>
<organism evidence="1">
    <name type="scientific">Loa loa</name>
    <name type="common">Eye worm</name>
    <name type="synonym">Filaria loa</name>
    <dbReference type="NCBI Taxonomy" id="7209"/>
    <lineage>
        <taxon>Eukaryota</taxon>
        <taxon>Metazoa</taxon>
        <taxon>Ecdysozoa</taxon>
        <taxon>Nematoda</taxon>
        <taxon>Chromadorea</taxon>
        <taxon>Rhabditida</taxon>
        <taxon>Spirurina</taxon>
        <taxon>Spiruromorpha</taxon>
        <taxon>Filarioidea</taxon>
        <taxon>Onchocercidae</taxon>
        <taxon>Loa</taxon>
    </lineage>
</organism>
<reference evidence="1" key="1">
    <citation type="submission" date="2012-04" db="EMBL/GenBank/DDBJ databases">
        <title>The Genome Sequence of Loa loa.</title>
        <authorList>
            <consortium name="The Broad Institute Genome Sequencing Platform"/>
            <consortium name="Broad Institute Genome Sequencing Center for Infectious Disease"/>
            <person name="Nutman T.B."/>
            <person name="Fink D.L."/>
            <person name="Russ C."/>
            <person name="Young S."/>
            <person name="Zeng Q."/>
            <person name="Gargeya S."/>
            <person name="Alvarado L."/>
            <person name="Berlin A."/>
            <person name="Chapman S.B."/>
            <person name="Chen Z."/>
            <person name="Freedman E."/>
            <person name="Gellesch M."/>
            <person name="Goldberg J."/>
            <person name="Griggs A."/>
            <person name="Gujja S."/>
            <person name="Heilman E.R."/>
            <person name="Heiman D."/>
            <person name="Howarth C."/>
            <person name="Mehta T."/>
            <person name="Neiman D."/>
            <person name="Pearson M."/>
            <person name="Roberts A."/>
            <person name="Saif S."/>
            <person name="Shea T."/>
            <person name="Shenoy N."/>
            <person name="Sisk P."/>
            <person name="Stolte C."/>
            <person name="Sykes S."/>
            <person name="White J."/>
            <person name="Yandava C."/>
            <person name="Haas B."/>
            <person name="Henn M.R."/>
            <person name="Nusbaum C."/>
            <person name="Birren B."/>
        </authorList>
    </citation>
    <scope>NUCLEOTIDE SEQUENCE [LARGE SCALE GENOMIC DNA]</scope>
</reference>
<dbReference type="GeneID" id="9941401"/>